<evidence type="ECO:0000256" key="1">
    <source>
        <dbReference type="ARBA" id="ARBA00023015"/>
    </source>
</evidence>
<sequence>MFLHTACFMPPAALRLRKAPRQSRAVHTVDALLEAAALVLEEDGLEGFNTNAVARRAGASIGTLYQYFPSKDALTLALLMREEARSHAAAAAAAALPSWREALSAFIDVGVAQQLTRPNLARLLDQEEGRPEIRAAMAGQHSFHDLLLIVLDKPDAPPHLQDAARRAVAAADLFVIIRGLVDAAGQRGEHDVADLARRVRAAAFGVLAG</sequence>
<organism evidence="6 7">
    <name type="scientific">Duganella aquatilis</name>
    <dbReference type="NCBI Taxonomy" id="2666082"/>
    <lineage>
        <taxon>Bacteria</taxon>
        <taxon>Pseudomonadati</taxon>
        <taxon>Pseudomonadota</taxon>
        <taxon>Betaproteobacteria</taxon>
        <taxon>Burkholderiales</taxon>
        <taxon>Oxalobacteraceae</taxon>
        <taxon>Telluria group</taxon>
        <taxon>Duganella</taxon>
    </lineage>
</organism>
<evidence type="ECO:0000256" key="2">
    <source>
        <dbReference type="ARBA" id="ARBA00023125"/>
    </source>
</evidence>
<gene>
    <name evidence="6" type="ORF">GJ698_09210</name>
</gene>
<dbReference type="Gene3D" id="1.10.357.10">
    <property type="entry name" value="Tetracycline Repressor, domain 2"/>
    <property type="match status" value="1"/>
</dbReference>
<dbReference type="PANTHER" id="PTHR30055">
    <property type="entry name" value="HTH-TYPE TRANSCRIPTIONAL REGULATOR RUTR"/>
    <property type="match status" value="1"/>
</dbReference>
<keyword evidence="1" id="KW-0805">Transcription regulation</keyword>
<dbReference type="GO" id="GO:0003700">
    <property type="term" value="F:DNA-binding transcription factor activity"/>
    <property type="evidence" value="ECO:0007669"/>
    <property type="project" value="TreeGrafter"/>
</dbReference>
<feature type="DNA-binding region" description="H-T-H motif" evidence="4">
    <location>
        <begin position="49"/>
        <end position="68"/>
    </location>
</feature>
<dbReference type="SUPFAM" id="SSF46689">
    <property type="entry name" value="Homeodomain-like"/>
    <property type="match status" value="1"/>
</dbReference>
<dbReference type="GO" id="GO:0000976">
    <property type="term" value="F:transcription cis-regulatory region binding"/>
    <property type="evidence" value="ECO:0007669"/>
    <property type="project" value="TreeGrafter"/>
</dbReference>
<keyword evidence="2 4" id="KW-0238">DNA-binding</keyword>
<evidence type="ECO:0000313" key="7">
    <source>
        <dbReference type="Proteomes" id="UP000439986"/>
    </source>
</evidence>
<name>A0A844CV67_9BURK</name>
<comment type="caution">
    <text evidence="6">The sequence shown here is derived from an EMBL/GenBank/DDBJ whole genome shotgun (WGS) entry which is preliminary data.</text>
</comment>
<keyword evidence="7" id="KW-1185">Reference proteome</keyword>
<dbReference type="Proteomes" id="UP000439986">
    <property type="component" value="Unassembled WGS sequence"/>
</dbReference>
<keyword evidence="3" id="KW-0804">Transcription</keyword>
<dbReference type="InterPro" id="IPR050109">
    <property type="entry name" value="HTH-type_TetR-like_transc_reg"/>
</dbReference>
<reference evidence="6 7" key="1">
    <citation type="submission" date="2019-11" db="EMBL/GenBank/DDBJ databases">
        <title>Novel species isolated from a subtropical stream in China.</title>
        <authorList>
            <person name="Lu H."/>
        </authorList>
    </citation>
    <scope>NUCLEOTIDE SEQUENCE [LARGE SCALE GENOMIC DNA]</scope>
    <source>
        <strain evidence="6 7">FT26W</strain>
    </source>
</reference>
<dbReference type="EMBL" id="WKJL01000004">
    <property type="protein sequence ID" value="MRW84263.1"/>
    <property type="molecule type" value="Genomic_DNA"/>
</dbReference>
<evidence type="ECO:0000259" key="5">
    <source>
        <dbReference type="PROSITE" id="PS50977"/>
    </source>
</evidence>
<evidence type="ECO:0000256" key="4">
    <source>
        <dbReference type="PROSITE-ProRule" id="PRU00335"/>
    </source>
</evidence>
<accession>A0A844CV67</accession>
<proteinExistence type="predicted"/>
<dbReference type="AlphaFoldDB" id="A0A844CV67"/>
<dbReference type="PROSITE" id="PS50977">
    <property type="entry name" value="HTH_TETR_2"/>
    <property type="match status" value="1"/>
</dbReference>
<dbReference type="PANTHER" id="PTHR30055:SF234">
    <property type="entry name" value="HTH-TYPE TRANSCRIPTIONAL REGULATOR BETI"/>
    <property type="match status" value="1"/>
</dbReference>
<feature type="domain" description="HTH tetR-type" evidence="5">
    <location>
        <begin position="26"/>
        <end position="86"/>
    </location>
</feature>
<dbReference type="InterPro" id="IPR001647">
    <property type="entry name" value="HTH_TetR"/>
</dbReference>
<protein>
    <submittedName>
        <fullName evidence="6">TetR family transcriptional regulator</fullName>
    </submittedName>
</protein>
<evidence type="ECO:0000313" key="6">
    <source>
        <dbReference type="EMBL" id="MRW84263.1"/>
    </source>
</evidence>
<dbReference type="PRINTS" id="PR00455">
    <property type="entry name" value="HTHTETR"/>
</dbReference>
<dbReference type="Pfam" id="PF00440">
    <property type="entry name" value="TetR_N"/>
    <property type="match status" value="1"/>
</dbReference>
<dbReference type="InterPro" id="IPR009057">
    <property type="entry name" value="Homeodomain-like_sf"/>
</dbReference>
<evidence type="ECO:0000256" key="3">
    <source>
        <dbReference type="ARBA" id="ARBA00023163"/>
    </source>
</evidence>